<keyword evidence="3" id="KW-1185">Reference proteome</keyword>
<name>A0ABT2V570_9PSED</name>
<evidence type="ECO:0000256" key="1">
    <source>
        <dbReference type="SAM" id="MobiDB-lite"/>
    </source>
</evidence>
<reference evidence="2" key="1">
    <citation type="journal article" date="2022" name="Microbiol. Spectr.">
        <title>An Nuclear Magnetic Resonance Fingerprint Matching Approach for the Identification and Structural Re-Evaluation of Pseudomonas Lipopeptides.</title>
        <authorList>
            <person name="De Roo V."/>
            <person name="Verleysen Y."/>
            <person name="Kovacs B."/>
            <person name="De Vleeschouwer M."/>
            <person name="Muangkaew P."/>
            <person name="Girard L."/>
            <person name="Hofte M."/>
            <person name="De Mot R."/>
            <person name="Madder A."/>
            <person name="Geudens N."/>
            <person name="Martins J.C."/>
        </authorList>
    </citation>
    <scope>NUCLEOTIDE SEQUENCE</scope>
    <source>
        <strain evidence="2">COR51</strain>
    </source>
</reference>
<accession>A0ABT2V570</accession>
<organism evidence="2 3">
    <name type="scientific">Pseudomonas peradeniyensis</name>
    <dbReference type="NCBI Taxonomy" id="2745488"/>
    <lineage>
        <taxon>Bacteria</taxon>
        <taxon>Pseudomonadati</taxon>
        <taxon>Pseudomonadota</taxon>
        <taxon>Gammaproteobacteria</taxon>
        <taxon>Pseudomonadales</taxon>
        <taxon>Pseudomonadaceae</taxon>
        <taxon>Pseudomonas</taxon>
    </lineage>
</organism>
<gene>
    <name evidence="2" type="ORF">OC929_02045</name>
</gene>
<proteinExistence type="predicted"/>
<feature type="region of interest" description="Disordered" evidence="1">
    <location>
        <begin position="92"/>
        <end position="112"/>
    </location>
</feature>
<comment type="caution">
    <text evidence="2">The sequence shown here is derived from an EMBL/GenBank/DDBJ whole genome shotgun (WGS) entry which is preliminary data.</text>
</comment>
<evidence type="ECO:0000313" key="3">
    <source>
        <dbReference type="Proteomes" id="UP001139994"/>
    </source>
</evidence>
<protein>
    <submittedName>
        <fullName evidence="2">Uncharacterized protein</fullName>
    </submittedName>
</protein>
<reference evidence="2" key="2">
    <citation type="submission" date="2022-09" db="EMBL/GenBank/DDBJ databases">
        <authorList>
            <person name="Cesa-Luna C."/>
            <person name="Girard L."/>
            <person name="Lood C."/>
            <person name="Hofte M."/>
            <person name="De Mot R."/>
        </authorList>
    </citation>
    <scope>NUCLEOTIDE SEQUENCE</scope>
    <source>
        <strain evidence="2">COR51</strain>
    </source>
</reference>
<sequence>MDTHDYCNDNADLYGHYDDGLPKSSSLLTQPGPYHRHVDYEAGVIMHIDPITGEVLRERAMRRPSSEEEKFKAWAKERQEDLVGLFDASRCGAKAKPKDTPNEPQRGRGRPKTVYKNPTAAYMHLLAVPHPLPWVLNIIHGSCVTSAGVVGGMIAVKQCNVLRALFLNEITAEACQTPGMSLRTAQRVAKAARHAAHGIASYVERYPRLQGEIAAELAMLPCAE</sequence>
<dbReference type="Proteomes" id="UP001139994">
    <property type="component" value="Unassembled WGS sequence"/>
</dbReference>
<reference evidence="2" key="3">
    <citation type="journal article" date="2023" name="mSystems">
        <title>Charting the Lipopeptidome of Nonpathogenic Pseudomonas.</title>
        <authorList>
            <person name="Cesa-Luna C."/>
            <person name="Geudens N."/>
            <person name="Girard L."/>
            <person name="De Roo V."/>
            <person name="Maklad H.R."/>
            <person name="Martins J.C."/>
            <person name="Hofte M."/>
            <person name="De Mot R."/>
        </authorList>
    </citation>
    <scope>NUCLEOTIDE SEQUENCE</scope>
    <source>
        <strain evidence="2">COR51</strain>
    </source>
</reference>
<dbReference type="EMBL" id="JAOSLA010000002">
    <property type="protein sequence ID" value="MCU7236816.1"/>
    <property type="molecule type" value="Genomic_DNA"/>
</dbReference>
<dbReference type="RefSeq" id="WP_262950080.1">
    <property type="nucleotide sequence ID" value="NZ_JAOSLA010000002.1"/>
</dbReference>
<evidence type="ECO:0000313" key="2">
    <source>
        <dbReference type="EMBL" id="MCU7236816.1"/>
    </source>
</evidence>